<name>A0AAD4XZ68_OVIAM</name>
<comment type="caution">
    <text evidence="2">The sequence shown here is derived from an EMBL/GenBank/DDBJ whole genome shotgun (WGS) entry which is preliminary data.</text>
</comment>
<evidence type="ECO:0000313" key="2">
    <source>
        <dbReference type="EMBL" id="KAI4529194.1"/>
    </source>
</evidence>
<sequence length="330" mass="37284">MVRAERGIKKGVVDPLRSVLGLQGDRQQWKCDEITAAVLCFKAQDLDRLGTRIKYSEGNLQTWRSGTISQVFTGNSAAHGQNFKSSAKSEPPTELPGCREWVVSRAQRRAHVTQTDALSSIPPPAALETVSMRPDRWLSIEKWFMDDIESLSLDEKETSTGELKNLQTWRSGTISQVFTGNSAAHGQNFKSSAKSEPPTELPGCREWVVSRAQRRAHVTQTDESADVEIRHDLPSVHRKRCRARAELLFEHPPSQSHRLSSLVAGNGWSPERRGERVSHRLMERDDAGLRLPDSKDPGERRRFTSSYDKNPDSAEWTTVWVAREKPEQMF</sequence>
<accession>A0AAD4XZ68</accession>
<reference evidence="2" key="1">
    <citation type="submission" date="2022-03" db="EMBL/GenBank/DDBJ databases">
        <title>Genomic analyses of argali, domestic sheep and their hybrids provide insights into chromosomal evolution, heterosis and genetic basis of agronomic traits.</title>
        <authorList>
            <person name="Li M."/>
        </authorList>
    </citation>
    <scope>NUCLEOTIDE SEQUENCE</scope>
    <source>
        <strain evidence="2">CAU-MHL-2022a</strain>
        <tissue evidence="2">Skin</tissue>
    </source>
</reference>
<keyword evidence="3" id="KW-1185">Reference proteome</keyword>
<protein>
    <submittedName>
        <fullName evidence="2">Uncharacterized protein</fullName>
    </submittedName>
</protein>
<dbReference type="EMBL" id="JAKZEL010000028">
    <property type="protein sequence ID" value="KAI4529194.1"/>
    <property type="molecule type" value="Genomic_DNA"/>
</dbReference>
<evidence type="ECO:0000256" key="1">
    <source>
        <dbReference type="SAM" id="MobiDB-lite"/>
    </source>
</evidence>
<feature type="region of interest" description="Disordered" evidence="1">
    <location>
        <begin position="258"/>
        <end position="316"/>
    </location>
</feature>
<dbReference type="Proteomes" id="UP001214576">
    <property type="component" value="Unassembled WGS sequence"/>
</dbReference>
<proteinExistence type="predicted"/>
<gene>
    <name evidence="2" type="ORF">MG293_020442</name>
</gene>
<evidence type="ECO:0000313" key="3">
    <source>
        <dbReference type="Proteomes" id="UP001214576"/>
    </source>
</evidence>
<organism evidence="2 3">
    <name type="scientific">Ovis ammon polii</name>
    <dbReference type="NCBI Taxonomy" id="230172"/>
    <lineage>
        <taxon>Eukaryota</taxon>
        <taxon>Metazoa</taxon>
        <taxon>Chordata</taxon>
        <taxon>Craniata</taxon>
        <taxon>Vertebrata</taxon>
        <taxon>Euteleostomi</taxon>
        <taxon>Mammalia</taxon>
        <taxon>Eutheria</taxon>
        <taxon>Laurasiatheria</taxon>
        <taxon>Artiodactyla</taxon>
        <taxon>Ruminantia</taxon>
        <taxon>Pecora</taxon>
        <taxon>Bovidae</taxon>
        <taxon>Caprinae</taxon>
        <taxon>Ovis</taxon>
    </lineage>
</organism>
<dbReference type="AlphaFoldDB" id="A0AAD4XZ68"/>
<feature type="compositionally biased region" description="Basic and acidic residues" evidence="1">
    <location>
        <begin position="270"/>
        <end position="302"/>
    </location>
</feature>